<sequence length="1032" mass="110308">MTKLEFLYESTKAADAGNPPPSTSHALLESAKDSWDIVDIGESRVGGSDGVGPAANTNRRETKPVQQTRRILRDNTDIIVTGKSASRAASASTKRTARQTAFKIVLESAPRAERPNFKLTKTLPILNSKPTAAAAPEKAAIAVGSRTASLSKAKPNTAPLKRVRSINTIASTEQRGSRSNDTSSRLSGSAAKESVILAGDDDDDDVWDMHESMLSTTALSQPRDSVRRSSRTKTTAVPPSSREDSIEIISDSDNETNIAGTNTSLACTPKAQVGTQHQLYSTQGPSSATLKRLQNHALGRNVVFTYGRPRDGDSDDELDDIFSRRLDLPTTLGAVSQPLFEFAGPMSSNDIDMPEDLHAGAGGYAASKRSRIVAVTSSHLLDLVDPSGVGGSGGCSLYSAEEFKRQLGDIIKGLSAGSSDESLDAACQLLVDGLDQTSFCEELLSNRQWLPMLLQALHRARGSGLALSATIVVVATAFSAPTTMQTLVFERQVLETVAEVLKLTVDSDILSFRRRSDFDSPEQYACISQMCRLARERDLLGKSLTLSTYNLALSALYRFTRNDDAAFLAMAGLLRSEVRESGCLGLVVERVLSKSIPGFIQMHGQASGTAKPHSAFDDICASRAFPGSKRVLLFGSCNADSAASGTKGGEADDLWMDFDLPEESKDVSKMPIVAPPRPGSFRTGGGMRHALQEEPDGAIPTYASIAVELEFLRFCTTASDENQDEMLGVDTCVPTLLSLLTVCQQSSARLQGARLIRALETAALTLQLLVNLSNSSTVFSARFIAEQGLDVVSKSIALVSQKISSPDVMLSAHQQKTCDFSPRRKALLDEAGDLRYDILLITSAMLTNLVESDPSAALYFGHVLQSPRCALSDRCFPECTCADRKPLTILLTQAFLACHSSAGNSADAAIAAGYISVLLGFLMRERTAGGRELILKQLPGRDTSLVVSHIQQFICVSDSVNQRFGGLIGGLAMAARNYSQQHTMIADNVGDSGGNNSMKLSAAAALRRGGTSTNKSAMATSLQSIIDSLCKM</sequence>
<evidence type="ECO:0000313" key="2">
    <source>
        <dbReference type="Proteomes" id="UP001150581"/>
    </source>
</evidence>
<name>A0ACC1IMR4_9FUNG</name>
<dbReference type="Proteomes" id="UP001150581">
    <property type="component" value="Unassembled WGS sequence"/>
</dbReference>
<evidence type="ECO:0000313" key="1">
    <source>
        <dbReference type="EMBL" id="KAJ1897885.1"/>
    </source>
</evidence>
<protein>
    <submittedName>
        <fullName evidence="1">Uncharacterized protein</fullName>
    </submittedName>
</protein>
<comment type="caution">
    <text evidence="1">The sequence shown here is derived from an EMBL/GenBank/DDBJ whole genome shotgun (WGS) entry which is preliminary data.</text>
</comment>
<dbReference type="EMBL" id="JANBPG010000288">
    <property type="protein sequence ID" value="KAJ1897885.1"/>
    <property type="molecule type" value="Genomic_DNA"/>
</dbReference>
<gene>
    <name evidence="1" type="ORF">LPJ66_003091</name>
</gene>
<reference evidence="1" key="1">
    <citation type="submission" date="2022-07" db="EMBL/GenBank/DDBJ databases">
        <title>Phylogenomic reconstructions and comparative analyses of Kickxellomycotina fungi.</title>
        <authorList>
            <person name="Reynolds N.K."/>
            <person name="Stajich J.E."/>
            <person name="Barry K."/>
            <person name="Grigoriev I.V."/>
            <person name="Crous P."/>
            <person name="Smith M.E."/>
        </authorList>
    </citation>
    <scope>NUCLEOTIDE SEQUENCE</scope>
    <source>
        <strain evidence="1">Benny 63K</strain>
    </source>
</reference>
<proteinExistence type="predicted"/>
<organism evidence="1 2">
    <name type="scientific">Kickxella alabastrina</name>
    <dbReference type="NCBI Taxonomy" id="61397"/>
    <lineage>
        <taxon>Eukaryota</taxon>
        <taxon>Fungi</taxon>
        <taxon>Fungi incertae sedis</taxon>
        <taxon>Zoopagomycota</taxon>
        <taxon>Kickxellomycotina</taxon>
        <taxon>Kickxellomycetes</taxon>
        <taxon>Kickxellales</taxon>
        <taxon>Kickxellaceae</taxon>
        <taxon>Kickxella</taxon>
    </lineage>
</organism>
<accession>A0ACC1IMR4</accession>
<keyword evidence="2" id="KW-1185">Reference proteome</keyword>